<feature type="region of interest" description="Disordered" evidence="1">
    <location>
        <begin position="1"/>
        <end position="21"/>
    </location>
</feature>
<feature type="region of interest" description="Disordered" evidence="1">
    <location>
        <begin position="234"/>
        <end position="262"/>
    </location>
</feature>
<evidence type="ECO:0000313" key="3">
    <source>
        <dbReference type="Proteomes" id="UP000015530"/>
    </source>
</evidence>
<feature type="region of interest" description="Disordered" evidence="1">
    <location>
        <begin position="274"/>
        <end position="306"/>
    </location>
</feature>
<feature type="compositionally biased region" description="Basic and acidic residues" evidence="1">
    <location>
        <begin position="507"/>
        <end position="521"/>
    </location>
</feature>
<feature type="region of interest" description="Disordered" evidence="1">
    <location>
        <begin position="507"/>
        <end position="546"/>
    </location>
</feature>
<dbReference type="Proteomes" id="UP000015530">
    <property type="component" value="Unassembled WGS sequence"/>
</dbReference>
<dbReference type="AlphaFoldDB" id="T0LNU0"/>
<comment type="caution">
    <text evidence="2">The sequence shown here is derived from an EMBL/GenBank/DDBJ whole genome shotgun (WGS) entry which is preliminary data.</text>
</comment>
<evidence type="ECO:0000313" key="2">
    <source>
        <dbReference type="EMBL" id="EQB53376.1"/>
    </source>
</evidence>
<feature type="compositionally biased region" description="Acidic residues" evidence="1">
    <location>
        <begin position="366"/>
        <end position="377"/>
    </location>
</feature>
<dbReference type="OrthoDB" id="4843821at2759"/>
<organism evidence="2 3">
    <name type="scientific">Colletotrichum gloeosporioides (strain Cg-14)</name>
    <name type="common">Anthracnose fungus</name>
    <name type="synonym">Glomerella cingulata</name>
    <dbReference type="NCBI Taxonomy" id="1237896"/>
    <lineage>
        <taxon>Eukaryota</taxon>
        <taxon>Fungi</taxon>
        <taxon>Dikarya</taxon>
        <taxon>Ascomycota</taxon>
        <taxon>Pezizomycotina</taxon>
        <taxon>Sordariomycetes</taxon>
        <taxon>Hypocreomycetidae</taxon>
        <taxon>Glomerellales</taxon>
        <taxon>Glomerellaceae</taxon>
        <taxon>Colletotrichum</taxon>
        <taxon>Colletotrichum gloeosporioides species complex</taxon>
    </lineage>
</organism>
<gene>
    <name evidence="2" type="ORF">CGLO_06905</name>
</gene>
<protein>
    <submittedName>
        <fullName evidence="2">Uncharacterized protein</fullName>
    </submittedName>
</protein>
<sequence>MENSRPPNGGVTAGTAPFQGDDLMEESIGHRSSCQNGCDGCSQDSQQSVTVCGDDCHHHIDNAVSIPVVDMNVNTICSPSCDCSAHGGYGLAASAQGPASQDPASVQNYQPTTSYFTTVMAASGEYFDHIRSSSLAPSFVSSYPPTYMPSYAPSYSFPPVLPQSLLPPRPPFTPDSTTSPVPLSYANNELPPRVDDDDHIHYDSFRGWLDENEDSSSNKDGESYTNDMLSYVYSSEESDSCSDEEEEEWNSSDELDGEGFQDLSTPLSKEYAIETTKGNGNTRNETFEDNGSHEESPRLSDSTNSRINTFDVSRECTPSQENGHEDVVFLYAIENSEIEHVSRQGNPNSQTTIRPSGACKRKLEAEETAEEHEDSDSNNENSRTTKRVCIAQTPQQEADGDEVCLLETIIQDPVEFFAGRINHCGNGSVRIDDMPIMSRSDQQNSEQLYYQLELICELSRMGPAIASSDAPIYGSICNAISGMAMAALQAAGSEGLLDRFESRRSEAKEEVELRSPERANEEVGALEVPVRKPTGEDLGDIYSSSG</sequence>
<dbReference type="HOGENOM" id="CLU_493471_0_0_1"/>
<name>T0LNU0_COLGC</name>
<proteinExistence type="predicted"/>
<evidence type="ECO:0000256" key="1">
    <source>
        <dbReference type="SAM" id="MobiDB-lite"/>
    </source>
</evidence>
<feature type="compositionally biased region" description="Acidic residues" evidence="1">
    <location>
        <begin position="236"/>
        <end position="259"/>
    </location>
</feature>
<feature type="region of interest" description="Disordered" evidence="1">
    <location>
        <begin position="166"/>
        <end position="198"/>
    </location>
</feature>
<reference evidence="3" key="1">
    <citation type="journal article" date="2013" name="Mol. Plant Microbe Interact.">
        <title>Global aspects of pacC regulation of pathogenicity genes in Colletotrichum gloeosporioides as revealed by transcriptome analysis.</title>
        <authorList>
            <person name="Alkan N."/>
            <person name="Meng X."/>
            <person name="Friedlander G."/>
            <person name="Reuveni E."/>
            <person name="Sukno S."/>
            <person name="Sherman A."/>
            <person name="Thon M."/>
            <person name="Fluhr R."/>
            <person name="Prusky D."/>
        </authorList>
    </citation>
    <scope>NUCLEOTIDE SEQUENCE [LARGE SCALE GENOMIC DNA]</scope>
    <source>
        <strain evidence="3">Cg-14</strain>
    </source>
</reference>
<accession>T0LNU0</accession>
<dbReference type="EMBL" id="AMYD01001381">
    <property type="protein sequence ID" value="EQB53376.1"/>
    <property type="molecule type" value="Genomic_DNA"/>
</dbReference>
<feature type="region of interest" description="Disordered" evidence="1">
    <location>
        <begin position="340"/>
        <end position="384"/>
    </location>
</feature>
<feature type="compositionally biased region" description="Polar residues" evidence="1">
    <location>
        <begin position="343"/>
        <end position="354"/>
    </location>
</feature>
<feature type="compositionally biased region" description="Polar residues" evidence="1">
    <location>
        <begin position="174"/>
        <end position="187"/>
    </location>
</feature>